<comment type="caution">
    <text evidence="4">The sequence shown here is derived from an EMBL/GenBank/DDBJ whole genome shotgun (WGS) entry which is preliminary data.</text>
</comment>
<evidence type="ECO:0000256" key="1">
    <source>
        <dbReference type="ARBA" id="ARBA00005863"/>
    </source>
</evidence>
<gene>
    <name evidence="4" type="ORF">HETSPECPRED_004749</name>
</gene>
<dbReference type="GO" id="GO:0005737">
    <property type="term" value="C:cytoplasm"/>
    <property type="evidence" value="ECO:0007669"/>
    <property type="project" value="TreeGrafter"/>
</dbReference>
<sequence>MSTESNFRAPPPRLPRLLCLHGGGTSAMIFKIQTMRLAHCLRPHFHLVYVNAPFPCGPGMGVLPVFESAGPYYRWTPVNPGDDVTRVRTAIRKAMIEEGDGMPFVGVMGFSQGAMLAAGILMEQCRTGAGLAGEDVKFKFGVFLVPGFPPLGVDSRYTGLGDKYEYGKGEADSRYHGAIEVPSVHMHGLRDPVVERSRALARCFPDPECEGGKGIPKTILEFDTEHHLPLGKAGMADTKVLANAILKTYYGPQWEPDKKASSGVEDDISYLT</sequence>
<evidence type="ECO:0000313" key="4">
    <source>
        <dbReference type="EMBL" id="CAF9904658.1"/>
    </source>
</evidence>
<dbReference type="InterPro" id="IPR005645">
    <property type="entry name" value="FSH-like_dom"/>
</dbReference>
<comment type="similarity">
    <text evidence="1">Belongs to the LovG family.</text>
</comment>
<reference evidence="4" key="1">
    <citation type="submission" date="2021-03" db="EMBL/GenBank/DDBJ databases">
        <authorList>
            <person name="Tagirdzhanova G."/>
        </authorList>
    </citation>
    <scope>NUCLEOTIDE SEQUENCE</scope>
</reference>
<dbReference type="Gene3D" id="3.40.50.1820">
    <property type="entry name" value="alpha/beta hydrolase"/>
    <property type="match status" value="1"/>
</dbReference>
<dbReference type="Pfam" id="PF03959">
    <property type="entry name" value="FSH1"/>
    <property type="match status" value="1"/>
</dbReference>
<feature type="domain" description="Serine hydrolase" evidence="3">
    <location>
        <begin position="15"/>
        <end position="230"/>
    </location>
</feature>
<evidence type="ECO:0000259" key="3">
    <source>
        <dbReference type="Pfam" id="PF03959"/>
    </source>
</evidence>
<dbReference type="PANTHER" id="PTHR48070">
    <property type="entry name" value="ESTERASE OVCA2"/>
    <property type="match status" value="1"/>
</dbReference>
<evidence type="ECO:0000256" key="2">
    <source>
        <dbReference type="ARBA" id="ARBA00022801"/>
    </source>
</evidence>
<dbReference type="InterPro" id="IPR050593">
    <property type="entry name" value="LovG"/>
</dbReference>
<dbReference type="OrthoDB" id="414698at2759"/>
<dbReference type="GO" id="GO:0016787">
    <property type="term" value="F:hydrolase activity"/>
    <property type="evidence" value="ECO:0007669"/>
    <property type="project" value="UniProtKB-KW"/>
</dbReference>
<keyword evidence="2" id="KW-0378">Hydrolase</keyword>
<keyword evidence="5" id="KW-1185">Reference proteome</keyword>
<dbReference type="GO" id="GO:0005634">
    <property type="term" value="C:nucleus"/>
    <property type="evidence" value="ECO:0007669"/>
    <property type="project" value="TreeGrafter"/>
</dbReference>
<dbReference type="AlphaFoldDB" id="A0A8H3I4S6"/>
<accession>A0A8H3I4S6</accession>
<dbReference type="GO" id="GO:0044550">
    <property type="term" value="P:secondary metabolite biosynthetic process"/>
    <property type="evidence" value="ECO:0007669"/>
    <property type="project" value="TreeGrafter"/>
</dbReference>
<dbReference type="Proteomes" id="UP000664521">
    <property type="component" value="Unassembled WGS sequence"/>
</dbReference>
<evidence type="ECO:0000313" key="5">
    <source>
        <dbReference type="Proteomes" id="UP000664521"/>
    </source>
</evidence>
<dbReference type="PANTHER" id="PTHR48070:SF3">
    <property type="entry name" value="ESTERASE DBAE-RELATED"/>
    <property type="match status" value="1"/>
</dbReference>
<dbReference type="InterPro" id="IPR029058">
    <property type="entry name" value="AB_hydrolase_fold"/>
</dbReference>
<organism evidence="4 5">
    <name type="scientific">Heterodermia speciosa</name>
    <dbReference type="NCBI Taxonomy" id="116794"/>
    <lineage>
        <taxon>Eukaryota</taxon>
        <taxon>Fungi</taxon>
        <taxon>Dikarya</taxon>
        <taxon>Ascomycota</taxon>
        <taxon>Pezizomycotina</taxon>
        <taxon>Lecanoromycetes</taxon>
        <taxon>OSLEUM clade</taxon>
        <taxon>Lecanoromycetidae</taxon>
        <taxon>Caliciales</taxon>
        <taxon>Physciaceae</taxon>
        <taxon>Heterodermia</taxon>
    </lineage>
</organism>
<protein>
    <recommendedName>
        <fullName evidence="3">Serine hydrolase domain-containing protein</fullName>
    </recommendedName>
</protein>
<name>A0A8H3I4S6_9LECA</name>
<dbReference type="EMBL" id="CAJPDS010000003">
    <property type="protein sequence ID" value="CAF9904658.1"/>
    <property type="molecule type" value="Genomic_DNA"/>
</dbReference>
<dbReference type="SUPFAM" id="SSF53474">
    <property type="entry name" value="alpha/beta-Hydrolases"/>
    <property type="match status" value="1"/>
</dbReference>
<proteinExistence type="inferred from homology"/>